<dbReference type="GO" id="GO:0016020">
    <property type="term" value="C:membrane"/>
    <property type="evidence" value="ECO:0007669"/>
    <property type="project" value="TreeGrafter"/>
</dbReference>
<gene>
    <name evidence="3" type="ORF">CONPUDRAFT_168857</name>
</gene>
<evidence type="ECO:0000256" key="2">
    <source>
        <dbReference type="SAM" id="Phobius"/>
    </source>
</evidence>
<feature type="compositionally biased region" description="Basic residues" evidence="1">
    <location>
        <begin position="345"/>
        <end position="357"/>
    </location>
</feature>
<evidence type="ECO:0000313" key="4">
    <source>
        <dbReference type="Proteomes" id="UP000053558"/>
    </source>
</evidence>
<feature type="region of interest" description="Disordered" evidence="1">
    <location>
        <begin position="234"/>
        <end position="359"/>
    </location>
</feature>
<reference evidence="4" key="1">
    <citation type="journal article" date="2012" name="Science">
        <title>The Paleozoic origin of enzymatic lignin decomposition reconstructed from 31 fungal genomes.</title>
        <authorList>
            <person name="Floudas D."/>
            <person name="Binder M."/>
            <person name="Riley R."/>
            <person name="Barry K."/>
            <person name="Blanchette R.A."/>
            <person name="Henrissat B."/>
            <person name="Martinez A.T."/>
            <person name="Otillar R."/>
            <person name="Spatafora J.W."/>
            <person name="Yadav J.S."/>
            <person name="Aerts A."/>
            <person name="Benoit I."/>
            <person name="Boyd A."/>
            <person name="Carlson A."/>
            <person name="Copeland A."/>
            <person name="Coutinho P.M."/>
            <person name="de Vries R.P."/>
            <person name="Ferreira P."/>
            <person name="Findley K."/>
            <person name="Foster B."/>
            <person name="Gaskell J."/>
            <person name="Glotzer D."/>
            <person name="Gorecki P."/>
            <person name="Heitman J."/>
            <person name="Hesse C."/>
            <person name="Hori C."/>
            <person name="Igarashi K."/>
            <person name="Jurgens J.A."/>
            <person name="Kallen N."/>
            <person name="Kersten P."/>
            <person name="Kohler A."/>
            <person name="Kuees U."/>
            <person name="Kumar T.K.A."/>
            <person name="Kuo A."/>
            <person name="LaButti K."/>
            <person name="Larrondo L.F."/>
            <person name="Lindquist E."/>
            <person name="Ling A."/>
            <person name="Lombard V."/>
            <person name="Lucas S."/>
            <person name="Lundell T."/>
            <person name="Martin R."/>
            <person name="McLaughlin D.J."/>
            <person name="Morgenstern I."/>
            <person name="Morin E."/>
            <person name="Murat C."/>
            <person name="Nagy L.G."/>
            <person name="Nolan M."/>
            <person name="Ohm R.A."/>
            <person name="Patyshakuliyeva A."/>
            <person name="Rokas A."/>
            <person name="Ruiz-Duenas F.J."/>
            <person name="Sabat G."/>
            <person name="Salamov A."/>
            <person name="Samejima M."/>
            <person name="Schmutz J."/>
            <person name="Slot J.C."/>
            <person name="St John F."/>
            <person name="Stenlid J."/>
            <person name="Sun H."/>
            <person name="Sun S."/>
            <person name="Syed K."/>
            <person name="Tsang A."/>
            <person name="Wiebenga A."/>
            <person name="Young D."/>
            <person name="Pisabarro A."/>
            <person name="Eastwood D.C."/>
            <person name="Martin F."/>
            <person name="Cullen D."/>
            <person name="Grigoriev I.V."/>
            <person name="Hibbett D.S."/>
        </authorList>
    </citation>
    <scope>NUCLEOTIDE SEQUENCE [LARGE SCALE GENOMIC DNA]</scope>
    <source>
        <strain evidence="4">RWD-64-598 SS2</strain>
    </source>
</reference>
<feature type="transmembrane region" description="Helical" evidence="2">
    <location>
        <begin position="201"/>
        <end position="220"/>
    </location>
</feature>
<evidence type="ECO:0000256" key="1">
    <source>
        <dbReference type="SAM" id="MobiDB-lite"/>
    </source>
</evidence>
<feature type="transmembrane region" description="Helical" evidence="2">
    <location>
        <begin position="156"/>
        <end position="180"/>
    </location>
</feature>
<feature type="compositionally biased region" description="Basic and acidic residues" evidence="1">
    <location>
        <begin position="435"/>
        <end position="460"/>
    </location>
</feature>
<dbReference type="RefSeq" id="XP_007773536.1">
    <property type="nucleotide sequence ID" value="XM_007775346.1"/>
</dbReference>
<accession>A0A5M3MBU3</accession>
<dbReference type="EMBL" id="JH711586">
    <property type="protein sequence ID" value="EIW76290.1"/>
    <property type="molecule type" value="Genomic_DNA"/>
</dbReference>
<keyword evidence="2" id="KW-0812">Transmembrane</keyword>
<protein>
    <recommendedName>
        <fullName evidence="5">Vacuolar membrane protein</fullName>
    </recommendedName>
</protein>
<dbReference type="Pfam" id="PF12400">
    <property type="entry name" value="STIMATE"/>
    <property type="match status" value="1"/>
</dbReference>
<dbReference type="KEGG" id="cput:CONPUDRAFT_168857"/>
<organism evidence="3 4">
    <name type="scientific">Coniophora puteana (strain RWD-64-598)</name>
    <name type="common">Brown rot fungus</name>
    <dbReference type="NCBI Taxonomy" id="741705"/>
    <lineage>
        <taxon>Eukaryota</taxon>
        <taxon>Fungi</taxon>
        <taxon>Dikarya</taxon>
        <taxon>Basidiomycota</taxon>
        <taxon>Agaricomycotina</taxon>
        <taxon>Agaricomycetes</taxon>
        <taxon>Agaricomycetidae</taxon>
        <taxon>Boletales</taxon>
        <taxon>Coniophorineae</taxon>
        <taxon>Coniophoraceae</taxon>
        <taxon>Coniophora</taxon>
    </lineage>
</organism>
<feature type="transmembrane region" description="Helical" evidence="2">
    <location>
        <begin position="30"/>
        <end position="52"/>
    </location>
</feature>
<dbReference type="PANTHER" id="PTHR31735">
    <property type="entry name" value="VACUOLAR MEMBRANE PROTEIN YPL162C"/>
    <property type="match status" value="1"/>
</dbReference>
<dbReference type="PANTHER" id="PTHR31735:SF1">
    <property type="entry name" value="VACUOLAR MEMBRANE PROTEIN YPL162C"/>
    <property type="match status" value="1"/>
</dbReference>
<feature type="compositionally biased region" description="Basic and acidic residues" evidence="1">
    <location>
        <begin position="238"/>
        <end position="253"/>
    </location>
</feature>
<evidence type="ECO:0000313" key="3">
    <source>
        <dbReference type="EMBL" id="EIW76290.1"/>
    </source>
</evidence>
<feature type="transmembrane region" description="Helical" evidence="2">
    <location>
        <begin position="102"/>
        <end position="129"/>
    </location>
</feature>
<keyword evidence="4" id="KW-1185">Reference proteome</keyword>
<proteinExistence type="predicted"/>
<keyword evidence="2" id="KW-0472">Membrane</keyword>
<feature type="compositionally biased region" description="Low complexity" evidence="1">
    <location>
        <begin position="335"/>
        <end position="344"/>
    </location>
</feature>
<dbReference type="AlphaFoldDB" id="A0A5M3MBU3"/>
<name>A0A5M3MBU3_CONPW</name>
<dbReference type="InterPro" id="IPR022127">
    <property type="entry name" value="STIMATE/YPL162C"/>
</dbReference>
<dbReference type="GeneID" id="19206085"/>
<dbReference type="Proteomes" id="UP000053558">
    <property type="component" value="Unassembled WGS sequence"/>
</dbReference>
<dbReference type="OrthoDB" id="431202at2759"/>
<evidence type="ECO:0008006" key="5">
    <source>
        <dbReference type="Google" id="ProtNLM"/>
    </source>
</evidence>
<feature type="compositionally biased region" description="Low complexity" evidence="1">
    <location>
        <begin position="301"/>
        <end position="316"/>
    </location>
</feature>
<feature type="region of interest" description="Disordered" evidence="1">
    <location>
        <begin position="421"/>
        <end position="470"/>
    </location>
</feature>
<comment type="caution">
    <text evidence="3">The sequence shown here is derived from an EMBL/GenBank/DDBJ whole genome shotgun (WGS) entry which is preliminary data.</text>
</comment>
<sequence length="470" mass="51230">MHGPILIFEDDGNSTSPYPDIPLDKKSCRLMGPTALIVQALMAVLVLLSLLYKRNRESPKRPWRIWLFDVSKQLFGQAFIHGVNVLISDVSSHVSAGNACTFYFLNILVDTTLGVGLIYVFLHVFAYVLNEKLHLTGFESGKYGDPPSYSFWLRQAAVYVVALSAMKLSVIGLFAVWPGISKVGDWLLSWTEIGSGETFQVIFVMGLFPILMNILQFWLIDSIVKASATNLTLPTSRRTSDERDREPLFRAHSDDDDDDDDHGYDHRHDLEAPPPVSASTSRVTSRDDLKTVVGSASDTKSIPSGPTTPRSISSRPSKTEVSAADAQHEYPPEGSVSSSSSSSRISHHSPASRHRYKQAPPPALDFECIAHTPAENVVTPATGDPAAAAKRLSAVVRMDVGRLSPGSAGAAGVLMAQEGSNGQAGRAAQDDVDDWANRVGEDEWTGRRMGARKEDVEEAWRSPAVKRVGS</sequence>
<keyword evidence="2" id="KW-1133">Transmembrane helix</keyword>
<dbReference type="OMA" id="YGTPPRI"/>